<dbReference type="EMBL" id="JACCFO010000001">
    <property type="protein sequence ID" value="NYI96046.1"/>
    <property type="molecule type" value="Genomic_DNA"/>
</dbReference>
<name>A0A853BN65_9ACTN</name>
<sequence length="57" mass="6604">MLLDHTPTAPLGAGYPLGNFWTSPEDPKLHVLRLTPWRVQVVRGRDLRSRIWRAEEP</sequence>
<comment type="caution">
    <text evidence="1">The sequence shown here is derived from an EMBL/GenBank/DDBJ whole genome shotgun (WGS) entry which is preliminary data.</text>
</comment>
<protein>
    <submittedName>
        <fullName evidence="1">Uncharacterized protein</fullName>
    </submittedName>
</protein>
<dbReference type="AlphaFoldDB" id="A0A853BN65"/>
<reference evidence="1 2" key="1">
    <citation type="submission" date="2020-07" db="EMBL/GenBank/DDBJ databases">
        <title>Sequencing the genomes of 1000 actinobacteria strains.</title>
        <authorList>
            <person name="Klenk H.-P."/>
        </authorList>
    </citation>
    <scope>NUCLEOTIDE SEQUENCE [LARGE SCALE GENOMIC DNA]</scope>
    <source>
        <strain evidence="1 2">DSM 45927</strain>
    </source>
</reference>
<gene>
    <name evidence="1" type="ORF">HNR12_002323</name>
</gene>
<dbReference type="Proteomes" id="UP000575985">
    <property type="component" value="Unassembled WGS sequence"/>
</dbReference>
<dbReference type="RefSeq" id="WP_246425060.1">
    <property type="nucleotide sequence ID" value="NZ_JACCFO010000001.1"/>
</dbReference>
<organism evidence="1 2">
    <name type="scientific">Streptomonospora nanhaiensis</name>
    <dbReference type="NCBI Taxonomy" id="1323731"/>
    <lineage>
        <taxon>Bacteria</taxon>
        <taxon>Bacillati</taxon>
        <taxon>Actinomycetota</taxon>
        <taxon>Actinomycetes</taxon>
        <taxon>Streptosporangiales</taxon>
        <taxon>Nocardiopsidaceae</taxon>
        <taxon>Streptomonospora</taxon>
    </lineage>
</organism>
<evidence type="ECO:0000313" key="2">
    <source>
        <dbReference type="Proteomes" id="UP000575985"/>
    </source>
</evidence>
<keyword evidence="2" id="KW-1185">Reference proteome</keyword>
<proteinExistence type="predicted"/>
<evidence type="ECO:0000313" key="1">
    <source>
        <dbReference type="EMBL" id="NYI96046.1"/>
    </source>
</evidence>
<accession>A0A853BN65</accession>